<proteinExistence type="predicted"/>
<accession>A0A370U845</accession>
<protein>
    <recommendedName>
        <fullName evidence="6">7TM-DISM receptor extracellular domain-containing protein</fullName>
    </recommendedName>
</protein>
<evidence type="ECO:0000259" key="2">
    <source>
        <dbReference type="Pfam" id="PF07695"/>
    </source>
</evidence>
<keyword evidence="1" id="KW-0812">Transmembrane</keyword>
<reference evidence="4 5" key="1">
    <citation type="submission" date="2018-06" db="EMBL/GenBank/DDBJ databases">
        <title>Marinomonas sp. YLB-05 draft genome sequence.</title>
        <authorList>
            <person name="Yu L."/>
            <person name="Tang X."/>
        </authorList>
    </citation>
    <scope>NUCLEOTIDE SEQUENCE [LARGE SCALE GENOMIC DNA]</scope>
    <source>
        <strain evidence="4 5">YLB-05</strain>
    </source>
</reference>
<feature type="domain" description="7TM-DISM receptor extracellular" evidence="2">
    <location>
        <begin position="192"/>
        <end position="390"/>
    </location>
</feature>
<feature type="transmembrane region" description="Helical" evidence="1">
    <location>
        <begin position="193"/>
        <end position="214"/>
    </location>
</feature>
<dbReference type="InterPro" id="IPR011622">
    <property type="entry name" value="7TMR_DISM_rcpt_extracell_dom2"/>
</dbReference>
<organism evidence="4 5">
    <name type="scientific">Marinomonas piezotolerans</name>
    <dbReference type="NCBI Taxonomy" id="2213058"/>
    <lineage>
        <taxon>Bacteria</taxon>
        <taxon>Pseudomonadati</taxon>
        <taxon>Pseudomonadota</taxon>
        <taxon>Gammaproteobacteria</taxon>
        <taxon>Oceanospirillales</taxon>
        <taxon>Oceanospirillaceae</taxon>
        <taxon>Marinomonas</taxon>
    </lineage>
</organism>
<dbReference type="EMBL" id="QKRA01000005">
    <property type="protein sequence ID" value="RDL43944.1"/>
    <property type="molecule type" value="Genomic_DNA"/>
</dbReference>
<evidence type="ECO:0000313" key="4">
    <source>
        <dbReference type="EMBL" id="RDL43944.1"/>
    </source>
</evidence>
<gene>
    <name evidence="4" type="ORF">DN730_12245</name>
</gene>
<keyword evidence="1" id="KW-0472">Membrane</keyword>
<keyword evidence="5" id="KW-1185">Reference proteome</keyword>
<feature type="transmembrane region" description="Helical" evidence="1">
    <location>
        <begin position="342"/>
        <end position="365"/>
    </location>
</feature>
<evidence type="ECO:0000259" key="3">
    <source>
        <dbReference type="Pfam" id="PF07696"/>
    </source>
</evidence>
<name>A0A370U845_9GAMM</name>
<dbReference type="Proteomes" id="UP000254326">
    <property type="component" value="Unassembled WGS sequence"/>
</dbReference>
<dbReference type="Pfam" id="PF07695">
    <property type="entry name" value="7TMR-DISM_7TM"/>
    <property type="match status" value="1"/>
</dbReference>
<keyword evidence="1" id="KW-1133">Transmembrane helix</keyword>
<evidence type="ECO:0008006" key="6">
    <source>
        <dbReference type="Google" id="ProtNLM"/>
    </source>
</evidence>
<comment type="caution">
    <text evidence="4">The sequence shown here is derived from an EMBL/GenBank/DDBJ whole genome shotgun (WGS) entry which is preliminary data.</text>
</comment>
<dbReference type="Pfam" id="PF07696">
    <property type="entry name" value="7TMR-DISMED2"/>
    <property type="match status" value="1"/>
</dbReference>
<feature type="transmembrane region" description="Helical" evidence="1">
    <location>
        <begin position="256"/>
        <end position="276"/>
    </location>
</feature>
<dbReference type="Gene3D" id="2.60.40.2380">
    <property type="match status" value="1"/>
</dbReference>
<evidence type="ECO:0000313" key="5">
    <source>
        <dbReference type="Proteomes" id="UP000254326"/>
    </source>
</evidence>
<dbReference type="AlphaFoldDB" id="A0A370U845"/>
<dbReference type="InterPro" id="IPR011623">
    <property type="entry name" value="7TMR_DISM_rcpt_extracell_dom1"/>
</dbReference>
<sequence>MEALLTKSFIQTIILLALMALTNYVQANPRMAILDDQNQEINIGYIGSYYIDESGRLSLADIDSEQLLKRFIPLNEPFLQFGIVKGSVWLRIDIAQKITHLHPIALHVKAPRVQSLEVYAPGLISQKIYTEMGEAHPFSNRLVSYPDYIIPLPANAPPVYTLYLKINSRSPINLIGEVKSLSKLTLDIQTDTMLTGFLLGILLLLFGSNVFFYIKTRHPMYFVYGSLLIGIAFLHLALHGYIFQLLPNFVGLQERVYNLSALGCAAAITYFSRLYLETPIYLPKIDRYLLGLGFMNIALALMFVASPSQLPIALLSLSAFATLSILFVISIYAVIKKVPYAPYYLVARMTLTIGHTGWLLSNYGIVPNILWFEWGLTTSIILEALVHFVGILTRLKPLIGSTVKTESTVQHNSDVFEDIAARMKRQVATLKEYQGQIDAKSQEHVNKAQKNLEHISERIHLLHKIHTGSVLSPPTPAMNLLLLIDRADSEFRAMDLDDSVIELNSHSTASWEIYKDTALISHLYLTIMNELKHYTDQTLLIESDIISNEREGQRWLQITASPIPGSAILNSQKGLGLRYLEEVFEYLGGQITTTGDGRDRSMDFHIPVSARYLEPSALAKKTHTEEVNLVLIGQYSELLAYTQDYLTSKLFAVSHIDQVEDIHRLFQHRAKQTRFAVLLFDDHINFGASDLSNFKRELGIKDRCLLISNNVKMSVKHAQALGFDNCIASTHIESKLIVELERLT</sequence>
<evidence type="ECO:0000256" key="1">
    <source>
        <dbReference type="SAM" id="Phobius"/>
    </source>
</evidence>
<feature type="domain" description="7TM-DISM receptor extracellular" evidence="3">
    <location>
        <begin position="48"/>
        <end position="174"/>
    </location>
</feature>
<feature type="transmembrane region" description="Helical" evidence="1">
    <location>
        <begin position="221"/>
        <end position="244"/>
    </location>
</feature>
<feature type="transmembrane region" description="Helical" evidence="1">
    <location>
        <begin position="312"/>
        <end position="335"/>
    </location>
</feature>
<feature type="transmembrane region" description="Helical" evidence="1">
    <location>
        <begin position="288"/>
        <end position="306"/>
    </location>
</feature>